<dbReference type="SUPFAM" id="SSF53474">
    <property type="entry name" value="alpha/beta-Hydrolases"/>
    <property type="match status" value="1"/>
</dbReference>
<dbReference type="InterPro" id="IPR029058">
    <property type="entry name" value="AB_hydrolase_fold"/>
</dbReference>
<dbReference type="InterPro" id="IPR000073">
    <property type="entry name" value="AB_hydrolase_1"/>
</dbReference>
<dbReference type="PRINTS" id="PR00111">
    <property type="entry name" value="ABHYDROLASE"/>
</dbReference>
<evidence type="ECO:0000259" key="2">
    <source>
        <dbReference type="Pfam" id="PF00561"/>
    </source>
</evidence>
<dbReference type="EMBL" id="CP045121">
    <property type="protein sequence ID" value="QIN80027.1"/>
    <property type="molecule type" value="Genomic_DNA"/>
</dbReference>
<dbReference type="Gene3D" id="3.40.50.1820">
    <property type="entry name" value="alpha/beta hydrolase"/>
    <property type="match status" value="1"/>
</dbReference>
<evidence type="ECO:0000256" key="1">
    <source>
        <dbReference type="ARBA" id="ARBA00022801"/>
    </source>
</evidence>
<dbReference type="AlphaFoldDB" id="A0A6G8Q136"/>
<evidence type="ECO:0000313" key="3">
    <source>
        <dbReference type="EMBL" id="QIN80027.1"/>
    </source>
</evidence>
<sequence length="284" mass="31569">MKTVEKNTIQTGPYKTYLNRIGQGNAEAVLFLHGSGPGAMAWSNWQFALPVLGDSYDCIAPDLIGFGQSEHPEDPPGSVSVWIDVWVAQSVALLEELGLEKVHLVGNSMGGAVAEHLLDRHPERFERAVLMGTAGAPHRITEQLDTVWGFYDDPTEERMKRILGWFAYDSSVVGDDLDAIARMRLEAAMNPGVRRSFSAMFPAPRQRHVDALAPPDEALERMDHPVLLIHGRDDGIVPLETSLYLLQHLPQVQVHIFGQCSHWTMIEYKDAFNKLLADFFAGAL</sequence>
<dbReference type="PANTHER" id="PTHR43798:SF31">
    <property type="entry name" value="AB HYDROLASE SUPERFAMILY PROTEIN YCLE"/>
    <property type="match status" value="1"/>
</dbReference>
<dbReference type="GO" id="GO:0016787">
    <property type="term" value="F:hydrolase activity"/>
    <property type="evidence" value="ECO:0007669"/>
    <property type="project" value="UniProtKB-KW"/>
</dbReference>
<feature type="domain" description="AB hydrolase-1" evidence="2">
    <location>
        <begin position="28"/>
        <end position="267"/>
    </location>
</feature>
<dbReference type="GO" id="GO:0016020">
    <property type="term" value="C:membrane"/>
    <property type="evidence" value="ECO:0007669"/>
    <property type="project" value="TreeGrafter"/>
</dbReference>
<dbReference type="Proteomes" id="UP000502706">
    <property type="component" value="Chromosome"/>
</dbReference>
<accession>A0A6G8Q136</accession>
<dbReference type="KEGG" id="rmar:GBA65_17525"/>
<dbReference type="PANTHER" id="PTHR43798">
    <property type="entry name" value="MONOACYLGLYCEROL LIPASE"/>
    <property type="match status" value="1"/>
</dbReference>
<keyword evidence="1 3" id="KW-0378">Hydrolase</keyword>
<reference evidence="3 4" key="1">
    <citation type="submission" date="2019-10" db="EMBL/GenBank/DDBJ databases">
        <title>Rubrobacter sp nov SCSIO 52915 isolated from a deep-sea sediment in the South China Sea.</title>
        <authorList>
            <person name="Chen R.W."/>
        </authorList>
    </citation>
    <scope>NUCLEOTIDE SEQUENCE [LARGE SCALE GENOMIC DNA]</scope>
    <source>
        <strain evidence="3 4">SCSIO 52915</strain>
    </source>
</reference>
<dbReference type="InterPro" id="IPR050266">
    <property type="entry name" value="AB_hydrolase_sf"/>
</dbReference>
<name>A0A6G8Q136_9ACTN</name>
<gene>
    <name evidence="3" type="ORF">GBA65_17525</name>
</gene>
<evidence type="ECO:0000313" key="4">
    <source>
        <dbReference type="Proteomes" id="UP000502706"/>
    </source>
</evidence>
<dbReference type="RefSeq" id="WP_166397702.1">
    <property type="nucleotide sequence ID" value="NZ_CP045121.1"/>
</dbReference>
<dbReference type="Pfam" id="PF00561">
    <property type="entry name" value="Abhydrolase_1"/>
    <property type="match status" value="1"/>
</dbReference>
<proteinExistence type="predicted"/>
<organism evidence="3 4">
    <name type="scientific">Rubrobacter marinus</name>
    <dbReference type="NCBI Taxonomy" id="2653852"/>
    <lineage>
        <taxon>Bacteria</taxon>
        <taxon>Bacillati</taxon>
        <taxon>Actinomycetota</taxon>
        <taxon>Rubrobacteria</taxon>
        <taxon>Rubrobacterales</taxon>
        <taxon>Rubrobacteraceae</taxon>
        <taxon>Rubrobacter</taxon>
    </lineage>
</organism>
<keyword evidence="4" id="KW-1185">Reference proteome</keyword>
<protein>
    <submittedName>
        <fullName evidence="3">Alpha/beta fold hydrolase</fullName>
    </submittedName>
</protein>